<name>A0A448XHW9_9PLAT</name>
<protein>
    <submittedName>
        <fullName evidence="1">Uncharacterized protein</fullName>
    </submittedName>
</protein>
<gene>
    <name evidence="1" type="ORF">PXEA_LOCUS30665</name>
</gene>
<sequence>MADDYGLGLDSSATYKFEAERFQSDNAFKCKVMSHHLLLLDREDDHVQKTGVVGQQKAYTTELARNSGRDISVVSTYIHERDGTRLFFNQAEVRETKPVKLNAGFLYFVKKINFPPHQGIVDMLYSNPETE</sequence>
<keyword evidence="2" id="KW-1185">Reference proteome</keyword>
<dbReference type="EMBL" id="CAAALY010254350">
    <property type="protein sequence ID" value="VEL37225.1"/>
    <property type="molecule type" value="Genomic_DNA"/>
</dbReference>
<proteinExistence type="predicted"/>
<reference evidence="1" key="1">
    <citation type="submission" date="2018-11" db="EMBL/GenBank/DDBJ databases">
        <authorList>
            <consortium name="Pathogen Informatics"/>
        </authorList>
    </citation>
    <scope>NUCLEOTIDE SEQUENCE</scope>
</reference>
<dbReference type="Proteomes" id="UP000784294">
    <property type="component" value="Unassembled WGS sequence"/>
</dbReference>
<evidence type="ECO:0000313" key="1">
    <source>
        <dbReference type="EMBL" id="VEL37225.1"/>
    </source>
</evidence>
<evidence type="ECO:0000313" key="2">
    <source>
        <dbReference type="Proteomes" id="UP000784294"/>
    </source>
</evidence>
<dbReference type="AlphaFoldDB" id="A0A448XHW9"/>
<accession>A0A448XHW9</accession>
<comment type="caution">
    <text evidence="1">The sequence shown here is derived from an EMBL/GenBank/DDBJ whole genome shotgun (WGS) entry which is preliminary data.</text>
</comment>
<dbReference type="OrthoDB" id="286301at2759"/>
<organism evidence="1 2">
    <name type="scientific">Protopolystoma xenopodis</name>
    <dbReference type="NCBI Taxonomy" id="117903"/>
    <lineage>
        <taxon>Eukaryota</taxon>
        <taxon>Metazoa</taxon>
        <taxon>Spiralia</taxon>
        <taxon>Lophotrochozoa</taxon>
        <taxon>Platyhelminthes</taxon>
        <taxon>Monogenea</taxon>
        <taxon>Polyopisthocotylea</taxon>
        <taxon>Polystomatidea</taxon>
        <taxon>Polystomatidae</taxon>
        <taxon>Protopolystoma</taxon>
    </lineage>
</organism>